<keyword evidence="1" id="KW-0175">Coiled coil</keyword>
<proteinExistence type="predicted"/>
<dbReference type="Gene3D" id="3.40.50.300">
    <property type="entry name" value="P-loop containing nucleotide triphosphate hydrolases"/>
    <property type="match status" value="1"/>
</dbReference>
<name>A0AA45W6K4_9RHOB</name>
<keyword evidence="6" id="KW-1185">Reference proteome</keyword>
<evidence type="ECO:0000313" key="3">
    <source>
        <dbReference type="EMBL" id="SIT01972.1"/>
    </source>
</evidence>
<feature type="region of interest" description="Disordered" evidence="2">
    <location>
        <begin position="300"/>
        <end position="339"/>
    </location>
</feature>
<evidence type="ECO:0000313" key="4">
    <source>
        <dbReference type="EMBL" id="WCR04393.1"/>
    </source>
</evidence>
<dbReference type="Proteomes" id="UP000186216">
    <property type="component" value="Unassembled WGS sequence"/>
</dbReference>
<gene>
    <name evidence="4" type="ORF">JHX88_06590</name>
    <name evidence="3" type="ORF">SAMN05421772_112129</name>
</gene>
<reference evidence="4 6" key="2">
    <citation type="submission" date="2021-01" db="EMBL/GenBank/DDBJ databases">
        <title>Biogeographic distribution of Paracoccus.</title>
        <authorList>
            <person name="Hollensteiner J."/>
            <person name="Leineberger J."/>
            <person name="Brinkhoff T."/>
            <person name="Daniel R."/>
        </authorList>
    </citation>
    <scope>NUCLEOTIDE SEQUENCE [LARGE SCALE GENOMIC DNA]</scope>
    <source>
        <strain evidence="4 6">DSM 18447</strain>
    </source>
</reference>
<organism evidence="3 5">
    <name type="scientific">Paracoccus saliphilus</name>
    <dbReference type="NCBI Taxonomy" id="405559"/>
    <lineage>
        <taxon>Bacteria</taxon>
        <taxon>Pseudomonadati</taxon>
        <taxon>Pseudomonadota</taxon>
        <taxon>Alphaproteobacteria</taxon>
        <taxon>Rhodobacterales</taxon>
        <taxon>Paracoccaceae</taxon>
        <taxon>Paracoccus</taxon>
    </lineage>
</organism>
<evidence type="ECO:0000313" key="6">
    <source>
        <dbReference type="Proteomes" id="UP001215549"/>
    </source>
</evidence>
<evidence type="ECO:0000256" key="2">
    <source>
        <dbReference type="SAM" id="MobiDB-lite"/>
    </source>
</evidence>
<dbReference type="EMBL" id="CP067140">
    <property type="protein sequence ID" value="WCR04393.1"/>
    <property type="molecule type" value="Genomic_DNA"/>
</dbReference>
<feature type="coiled-coil region" evidence="1">
    <location>
        <begin position="385"/>
        <end position="464"/>
    </location>
</feature>
<dbReference type="Proteomes" id="UP001215549">
    <property type="component" value="Chromosome"/>
</dbReference>
<dbReference type="SUPFAM" id="SSF52540">
    <property type="entry name" value="P-loop containing nucleoside triphosphate hydrolases"/>
    <property type="match status" value="1"/>
</dbReference>
<reference evidence="3 5" key="1">
    <citation type="submission" date="2017-01" db="EMBL/GenBank/DDBJ databases">
        <authorList>
            <person name="Varghese N."/>
            <person name="Submissions S."/>
        </authorList>
    </citation>
    <scope>NUCLEOTIDE SEQUENCE [LARGE SCALE GENOMIC DNA]</scope>
    <source>
        <strain evidence="3 5">DSM 18447</strain>
    </source>
</reference>
<accession>A0AA45W6K4</accession>
<dbReference type="AlphaFoldDB" id="A0AA45W6K4"/>
<dbReference type="InterPro" id="IPR027417">
    <property type="entry name" value="P-loop_NTPase"/>
</dbReference>
<feature type="compositionally biased region" description="Basic and acidic residues" evidence="2">
    <location>
        <begin position="324"/>
        <end position="337"/>
    </location>
</feature>
<dbReference type="EMBL" id="FTOU01000012">
    <property type="protein sequence ID" value="SIT01972.1"/>
    <property type="molecule type" value="Genomic_DNA"/>
</dbReference>
<evidence type="ECO:0000313" key="5">
    <source>
        <dbReference type="Proteomes" id="UP000186216"/>
    </source>
</evidence>
<dbReference type="RefSeq" id="WP_076527224.1">
    <property type="nucleotide sequence ID" value="NZ_CP067140.1"/>
</dbReference>
<sequence length="654" mass="73645">MQPDLFQPSEIEFNLPEGQQGPRLWVRRLALWRDPQTLLRDIPLRRGVNIIWSPDLSMNGIGATPHGSGKTTFCRLIRYCLGERTFANDEQRPLMQQKLPNGFVGAEVIIDGECWVVTRPIGMNLPSRATHAECIEETFDQLLVGTEPPTIAPVISDRFCARYRDQVPDNLKAEQVWDVLLAWLTRDQECRLDDVFDWRSKRSGSGSPAQELSLETRLTVVRLAIGALSADEVQATKEARAHTRERDTLREKLGHLDWFQSQRFDELCERLAYPKDRDPTEEIVRKELIDKAYEELAKVLGTEHSKGNRPSDALRHKRNLLQSKRNESSDERAEKKALLNSLPSQISAARAEQGTEQARLETGVIVRCAICHVSIDEVKANGCGVSLQRCNLDEVKARIERTEKNVAELEHQKRELPEEIEKLDQEIARLDGEISKIDESFSQLEQQASDANEAINRAQDLVREANWFDRQLGDRARIVQRLEGVEKMLEGQRQKMGLERERAAAAIGDLETYFRQLVATLMPNGCTGKVKLDGNGLHPEILLDRGAGLSTAAVESFKIVAFDLAAMILSVNGKADLPSFLIHDSPREADLDAGIYSNFFDFALSLEEKTSPPPFQYIVTTTTAPAQITADHHSVRLKLSSTPPEARLFAMDFG</sequence>
<evidence type="ECO:0000256" key="1">
    <source>
        <dbReference type="SAM" id="Coils"/>
    </source>
</evidence>
<protein>
    <submittedName>
        <fullName evidence="4">DUF2326 domain-containing protein</fullName>
    </submittedName>
</protein>